<evidence type="ECO:0000259" key="2">
    <source>
        <dbReference type="SMART" id="SM00278"/>
    </source>
</evidence>
<evidence type="ECO:0000313" key="3">
    <source>
        <dbReference type="EMBL" id="AIE60812.1"/>
    </source>
</evidence>
<dbReference type="Gene3D" id="1.10.150.310">
    <property type="entry name" value="Tex RuvX-like domain-like"/>
    <property type="match status" value="1"/>
</dbReference>
<dbReference type="OrthoDB" id="9790239at2"/>
<evidence type="ECO:0000256" key="1">
    <source>
        <dbReference type="SAM" id="Phobius"/>
    </source>
</evidence>
<feature type="transmembrane region" description="Helical" evidence="1">
    <location>
        <begin position="12"/>
        <end position="28"/>
    </location>
</feature>
<sequence length="205" mass="22733">MKEWLKEYKMYVILGAAALLFGVFYWLAPLENSKTQPEDKAEWSLTDLEEPQKEEVEDKTPEIILADIKGAVKTPGVYKAEEGERVIDLIEKAGGLAKDADASKVNFSMRVTDEMVIYIPKIGEEGEGFNGQSTVDTFGESTLVNINRADSSELETLPGIGPSKSAAIIEYREKNGPFKTIEDIKNISGIGEKTFEKLKDLITVH</sequence>
<dbReference type="Proteomes" id="UP000027602">
    <property type="component" value="Chromosome"/>
</dbReference>
<dbReference type="KEGG" id="bmet:BMMGA3_12095"/>
<dbReference type="InterPro" id="IPR004509">
    <property type="entry name" value="Competence_ComEA_HhH"/>
</dbReference>
<protein>
    <recommendedName>
        <fullName evidence="2">Helix-hairpin-helix DNA-binding motif class 1 domain-containing protein</fullName>
    </recommendedName>
</protein>
<keyword evidence="4" id="KW-1185">Reference proteome</keyword>
<dbReference type="InterPro" id="IPR051675">
    <property type="entry name" value="Endo/Exo/Phosphatase_dom_1"/>
</dbReference>
<dbReference type="HOGENOM" id="CLU_052011_1_2_9"/>
<proteinExistence type="predicted"/>
<dbReference type="SMART" id="SM00278">
    <property type="entry name" value="HhH1"/>
    <property type="match status" value="2"/>
</dbReference>
<dbReference type="Pfam" id="PF12836">
    <property type="entry name" value="HHH_3"/>
    <property type="match status" value="1"/>
</dbReference>
<organism evidence="3 4">
    <name type="scientific">Bacillus methanolicus (strain MGA3 / ATCC 53907)</name>
    <dbReference type="NCBI Taxonomy" id="796606"/>
    <lineage>
        <taxon>Bacteria</taxon>
        <taxon>Bacillati</taxon>
        <taxon>Bacillota</taxon>
        <taxon>Bacilli</taxon>
        <taxon>Bacillales</taxon>
        <taxon>Bacillaceae</taxon>
        <taxon>Bacillus</taxon>
    </lineage>
</organism>
<dbReference type="PANTHER" id="PTHR21180">
    <property type="entry name" value="ENDONUCLEASE/EXONUCLEASE/PHOSPHATASE FAMILY DOMAIN-CONTAINING PROTEIN 1"/>
    <property type="match status" value="1"/>
</dbReference>
<feature type="domain" description="Helix-hairpin-helix DNA-binding motif class 1" evidence="2">
    <location>
        <begin position="182"/>
        <end position="201"/>
    </location>
</feature>
<dbReference type="PANTHER" id="PTHR21180:SF32">
    <property type="entry name" value="ENDONUCLEASE_EXONUCLEASE_PHOSPHATASE FAMILY DOMAIN-CONTAINING PROTEIN 1"/>
    <property type="match status" value="1"/>
</dbReference>
<dbReference type="EMBL" id="CP007739">
    <property type="protein sequence ID" value="AIE60812.1"/>
    <property type="molecule type" value="Genomic_DNA"/>
</dbReference>
<gene>
    <name evidence="3" type="ORF">BMMGA3_12095</name>
</gene>
<dbReference type="InterPro" id="IPR003583">
    <property type="entry name" value="Hlx-hairpin-Hlx_DNA-bd_motif"/>
</dbReference>
<dbReference type="GO" id="GO:0003677">
    <property type="term" value="F:DNA binding"/>
    <property type="evidence" value="ECO:0007669"/>
    <property type="project" value="InterPro"/>
</dbReference>
<dbReference type="AlphaFoldDB" id="I3EAQ3"/>
<reference evidence="3 4" key="1">
    <citation type="journal article" date="2015" name="BMC Genomics">
        <title>Transcriptome analysis of thermophilic methylotrophic Bacillus methanolicus MGA3 using RNA-sequencing provides detailed insights into its previously uncharted transcriptional landscape.</title>
        <authorList>
            <person name="Irla M."/>
            <person name="Neshat A."/>
            <person name="Brautaset T."/>
            <person name="Ruckert C."/>
            <person name="Kalinowski J."/>
            <person name="Wendisch V.F."/>
        </authorList>
    </citation>
    <scope>NUCLEOTIDE SEQUENCE [LARGE SCALE GENOMIC DNA]</scope>
    <source>
        <strain evidence="4">MGA3 / ATCC 53907</strain>
    </source>
</reference>
<dbReference type="STRING" id="796606.BMMGA3_12095"/>
<feature type="domain" description="Helix-hairpin-helix DNA-binding motif class 1" evidence="2">
    <location>
        <begin position="152"/>
        <end position="171"/>
    </location>
</feature>
<accession>I3EAQ3</accession>
<dbReference type="InterPro" id="IPR010994">
    <property type="entry name" value="RuvA_2-like"/>
</dbReference>
<keyword evidence="1" id="KW-1133">Transmembrane helix</keyword>
<dbReference type="GO" id="GO:0006281">
    <property type="term" value="P:DNA repair"/>
    <property type="evidence" value="ECO:0007669"/>
    <property type="project" value="InterPro"/>
</dbReference>
<name>I3EAQ3_BACMM</name>
<dbReference type="InterPro" id="IPR019554">
    <property type="entry name" value="Soluble_ligand-bd"/>
</dbReference>
<dbReference type="Gene3D" id="3.10.560.10">
    <property type="entry name" value="Outer membrane lipoprotein wza domain like"/>
    <property type="match status" value="1"/>
</dbReference>
<dbReference type="eggNOG" id="COG1555">
    <property type="taxonomic scope" value="Bacteria"/>
</dbReference>
<dbReference type="Pfam" id="PF10531">
    <property type="entry name" value="SLBB"/>
    <property type="match status" value="1"/>
</dbReference>
<dbReference type="NCBIfam" id="TIGR00426">
    <property type="entry name" value="competence protein ComEA helix-hairpin-helix repeat region"/>
    <property type="match status" value="1"/>
</dbReference>
<keyword evidence="1" id="KW-0812">Transmembrane</keyword>
<dbReference type="GO" id="GO:0015627">
    <property type="term" value="C:type II protein secretion system complex"/>
    <property type="evidence" value="ECO:0007669"/>
    <property type="project" value="TreeGrafter"/>
</dbReference>
<dbReference type="SUPFAM" id="SSF47781">
    <property type="entry name" value="RuvA domain 2-like"/>
    <property type="match status" value="1"/>
</dbReference>
<dbReference type="GO" id="GO:0015628">
    <property type="term" value="P:protein secretion by the type II secretion system"/>
    <property type="evidence" value="ECO:0007669"/>
    <property type="project" value="TreeGrafter"/>
</dbReference>
<dbReference type="RefSeq" id="WP_004435860.1">
    <property type="nucleotide sequence ID" value="NZ_ADWW01000002.1"/>
</dbReference>
<evidence type="ECO:0000313" key="4">
    <source>
        <dbReference type="Proteomes" id="UP000027602"/>
    </source>
</evidence>
<keyword evidence="1" id="KW-0472">Membrane</keyword>